<keyword evidence="2" id="KW-1185">Reference proteome</keyword>
<dbReference type="AlphaFoldDB" id="A0A8R1IGZ8"/>
<reference evidence="1" key="2">
    <citation type="submission" date="2022-06" db="UniProtKB">
        <authorList>
            <consortium name="EnsemblMetazoa"/>
        </authorList>
    </citation>
    <scope>IDENTIFICATION</scope>
    <source>
        <strain evidence="1">DF5081</strain>
    </source>
</reference>
<dbReference type="Proteomes" id="UP000005237">
    <property type="component" value="Unassembled WGS sequence"/>
</dbReference>
<organism evidence="1 2">
    <name type="scientific">Caenorhabditis japonica</name>
    <dbReference type="NCBI Taxonomy" id="281687"/>
    <lineage>
        <taxon>Eukaryota</taxon>
        <taxon>Metazoa</taxon>
        <taxon>Ecdysozoa</taxon>
        <taxon>Nematoda</taxon>
        <taxon>Chromadorea</taxon>
        <taxon>Rhabditida</taxon>
        <taxon>Rhabditina</taxon>
        <taxon>Rhabditomorpha</taxon>
        <taxon>Rhabditoidea</taxon>
        <taxon>Rhabditidae</taxon>
        <taxon>Peloderinae</taxon>
        <taxon>Caenorhabditis</taxon>
    </lineage>
</organism>
<reference evidence="2" key="1">
    <citation type="submission" date="2010-08" db="EMBL/GenBank/DDBJ databases">
        <authorList>
            <consortium name="Caenorhabditis japonica Sequencing Consortium"/>
            <person name="Wilson R.K."/>
        </authorList>
    </citation>
    <scope>NUCLEOTIDE SEQUENCE [LARGE SCALE GENOMIC DNA]</scope>
    <source>
        <strain evidence="2">DF5081</strain>
    </source>
</reference>
<protein>
    <submittedName>
        <fullName evidence="1">Uncharacterized protein</fullName>
    </submittedName>
</protein>
<accession>A0A8R1IGZ8</accession>
<sequence length="79" mass="8901">MFRSSHRSETEMIIVSFVENCTSTPTSQDSREVCDAIRPVPNGFPLLDTSPLCKLVNDVLLRQWKLDTTVWDSSESSPV</sequence>
<name>A0A8R1IGZ8_CAEJA</name>
<proteinExistence type="predicted"/>
<evidence type="ECO:0000313" key="2">
    <source>
        <dbReference type="Proteomes" id="UP000005237"/>
    </source>
</evidence>
<evidence type="ECO:0000313" key="1">
    <source>
        <dbReference type="EnsemblMetazoa" id="CJA32705a.1"/>
    </source>
</evidence>
<dbReference type="EnsemblMetazoa" id="CJA32705a.1">
    <property type="protein sequence ID" value="CJA32705a.1"/>
    <property type="gene ID" value="WBGene00208552"/>
</dbReference>